<feature type="region of interest" description="Disordered" evidence="2">
    <location>
        <begin position="1389"/>
        <end position="1423"/>
    </location>
</feature>
<dbReference type="NCBIfam" id="TIGR02680">
    <property type="entry name" value="TIGR02680 family protein"/>
    <property type="match status" value="1"/>
</dbReference>
<dbReference type="Pfam" id="PF13558">
    <property type="entry name" value="SbcC_Walker_B"/>
    <property type="match status" value="1"/>
</dbReference>
<gene>
    <name evidence="3" type="ORF">HNR23_004900</name>
</gene>
<proteinExistence type="predicted"/>
<feature type="coiled-coil region" evidence="1">
    <location>
        <begin position="1001"/>
        <end position="1028"/>
    </location>
</feature>
<name>A0A7W9YMS3_9ACTN</name>
<dbReference type="PANTHER" id="PTHR23159:SF60">
    <property type="entry name" value="SPINDLE ASSEMBLY ABNORMAL PROTEIN 4"/>
    <property type="match status" value="1"/>
</dbReference>
<feature type="region of interest" description="Disordered" evidence="2">
    <location>
        <begin position="1"/>
        <end position="27"/>
    </location>
</feature>
<feature type="compositionally biased region" description="Basic and acidic residues" evidence="2">
    <location>
        <begin position="305"/>
        <end position="329"/>
    </location>
</feature>
<sequence length="1423" mass="156491">MTETRTDSAQTGPAPTPHALAPAPGLPHPALDRWQPLRIGLVDMFYYETEEFWFRDGRLLLRGNNGTGKSKVLALSLPFLLDGDLAARRVEPDGDPKKRMEWNLLLGGEHPHPERLGYTWIEFGRLTDNGTPEFRTLGCGLKAVNGRGIARNWFFVTRQRVGGPGETGLRLVNDARTALTRDRLADALGEHGRLYDAARDYRRAVDEELFGLGEDRYKALVDLLIQLRQPQLSKRPDEAALSRALTEALPPMDQAVVADAADAFRSLDEERDELRAMQDAKDAAARFLRHYRAYARVAARRRARAPRERNSEYERLREELRGAESRREQAQQLVAEAETELTEQRERSLRLGAEKEALRAGPEARSARELEQAAETARRTAGHRDSAAKDAERATGELARVERGLRAAEARSATAATALDTVLGTTRERARSAGIDEHRVEVEGPVHALVAADAPDGAPAAPGGGSDQVRRAAEALADRRERALCHVEELLAALDGAERSRLSAEERLTEAEEQLTDREEQRTHAEQALEQASTGLVAAVRDHLAVCSELRPADPEGLLDRLQDWTGRLDGPNPARAAAEEAVRQAHGVLADSAAQLRVERGRLVRSRDELRAEHDRLREGGQSAPPAPYTRDTAARDGRPGAPLWKLVDFRDGVPEAERGGLEAALEASGLLDAWVAPDGTVEHADTHDALVVPGDPVGGTSLRTALRPAIDPGDPQASAVAQEAVERVLAAIGLGEADGSPGAPAATWVTPTGAFRIGALRGQWTKEHAEYLGEGAREAARRARITQIEAELADLGAQIAELDSDLHRIARRTDALDREFAEFPRDDELSAAHARLAEAQRQFEGMRQRREELAGTAARRAQEARQAQGRLHQEAEDLRLPTDADVLGRLRGALVDYRISLADLWPAVRERRDAEADERERRADAERHRDHAQDLAERAETAREEAAGAAEHFETLRATVGAAVAELQRRLEENDVAQKDCRERQDTARKRHTAAIEDRGRAEGRIEQLQDDIRTAEASRADAIAALRRFAATGLLGVALPDLEAPSVDTEWAARPAVELARAIDAGLAETDDADNAWERVQKRLSEELNTLRDTLSARGHQATAQSMEDGMVVRVVFQGREREVPGLVDDLAREVEERERILSAREREILENHLITEVAGTLQELILAAERQVADMNTELEHRPTSTGMRLRLVWRPSKKNAPPGLEAATARLRQDREAWAPDEREAMGAFLQAQIERVRSGDQSGGTWLEHLTEALDYRSWHEFGVERHRNGEWKSATGPASGGERVLSMSVPLFAAASSHYASAGNPHAPRLITLDEAFAGVDDDARAKCLGLLAKFDLDVVMTSEREWGCYPEVPGLSIAQLSRVDGVPAVLVTRWEWDGHRRTRAEEPAPTLDAAAAEVTATPVPGGDDEQAALWP</sequence>
<comment type="caution">
    <text evidence="3">The sequence shown here is derived from an EMBL/GenBank/DDBJ whole genome shotgun (WGS) entry which is preliminary data.</text>
</comment>
<evidence type="ECO:0000313" key="4">
    <source>
        <dbReference type="Proteomes" id="UP000546642"/>
    </source>
</evidence>
<dbReference type="Proteomes" id="UP000546642">
    <property type="component" value="Unassembled WGS sequence"/>
</dbReference>
<dbReference type="SUPFAM" id="SSF52540">
    <property type="entry name" value="P-loop containing nucleoside triphosphate hydrolases"/>
    <property type="match status" value="1"/>
</dbReference>
<feature type="compositionally biased region" description="Acidic residues" evidence="2">
    <location>
        <begin position="1414"/>
        <end position="1423"/>
    </location>
</feature>
<organism evidence="3 4">
    <name type="scientific">Nocardiopsis mwathae</name>
    <dbReference type="NCBI Taxonomy" id="1472723"/>
    <lineage>
        <taxon>Bacteria</taxon>
        <taxon>Bacillati</taxon>
        <taxon>Actinomycetota</taxon>
        <taxon>Actinomycetes</taxon>
        <taxon>Streptosporangiales</taxon>
        <taxon>Nocardiopsidaceae</taxon>
        <taxon>Nocardiopsis</taxon>
    </lineage>
</organism>
<feature type="compositionally biased region" description="Basic and acidic residues" evidence="2">
    <location>
        <begin position="610"/>
        <end position="620"/>
    </location>
</feature>
<dbReference type="EMBL" id="JACHDS010000001">
    <property type="protein sequence ID" value="MBB6174840.1"/>
    <property type="molecule type" value="Genomic_DNA"/>
</dbReference>
<dbReference type="InterPro" id="IPR027417">
    <property type="entry name" value="P-loop_NTPase"/>
</dbReference>
<feature type="region of interest" description="Disordered" evidence="2">
    <location>
        <begin position="300"/>
        <end position="396"/>
    </location>
</feature>
<dbReference type="InterPro" id="IPR013496">
    <property type="entry name" value="CHP02680"/>
</dbReference>
<accession>A0A7W9YMS3</accession>
<dbReference type="RefSeq" id="WP_184079136.1">
    <property type="nucleotide sequence ID" value="NZ_JACHDS010000001.1"/>
</dbReference>
<feature type="region of interest" description="Disordered" evidence="2">
    <location>
        <begin position="610"/>
        <end position="643"/>
    </location>
</feature>
<protein>
    <submittedName>
        <fullName evidence="3">Uncharacterized protein (TIGR02680 family)</fullName>
    </submittedName>
</protein>
<feature type="coiled-coil region" evidence="1">
    <location>
        <begin position="487"/>
        <end position="528"/>
    </location>
</feature>
<keyword evidence="1" id="KW-0175">Coiled coil</keyword>
<feature type="compositionally biased region" description="Basic and acidic residues" evidence="2">
    <location>
        <begin position="342"/>
        <end position="358"/>
    </location>
</feature>
<evidence type="ECO:0000313" key="3">
    <source>
        <dbReference type="EMBL" id="MBB6174840.1"/>
    </source>
</evidence>
<feature type="compositionally biased region" description="Basic and acidic residues" evidence="2">
    <location>
        <begin position="365"/>
        <end position="396"/>
    </location>
</feature>
<feature type="compositionally biased region" description="Low complexity" evidence="2">
    <location>
        <begin position="11"/>
        <end position="23"/>
    </location>
</feature>
<dbReference type="PANTHER" id="PTHR23159">
    <property type="entry name" value="CENTROSOMAL PROTEIN 2"/>
    <property type="match status" value="1"/>
</dbReference>
<feature type="region of interest" description="Disordered" evidence="2">
    <location>
        <begin position="848"/>
        <end position="877"/>
    </location>
</feature>
<evidence type="ECO:0000256" key="1">
    <source>
        <dbReference type="SAM" id="Coils"/>
    </source>
</evidence>
<feature type="region of interest" description="Disordered" evidence="2">
    <location>
        <begin position="913"/>
        <end position="940"/>
    </location>
</feature>
<feature type="compositionally biased region" description="Low complexity" evidence="2">
    <location>
        <begin position="1395"/>
        <end position="1410"/>
    </location>
</feature>
<keyword evidence="4" id="KW-1185">Reference proteome</keyword>
<evidence type="ECO:0000256" key="2">
    <source>
        <dbReference type="SAM" id="MobiDB-lite"/>
    </source>
</evidence>
<reference evidence="3 4" key="1">
    <citation type="submission" date="2020-08" db="EMBL/GenBank/DDBJ databases">
        <title>Sequencing the genomes of 1000 actinobacteria strains.</title>
        <authorList>
            <person name="Klenk H.-P."/>
        </authorList>
    </citation>
    <scope>NUCLEOTIDE SEQUENCE [LARGE SCALE GENOMIC DNA]</scope>
    <source>
        <strain evidence="3 4">DSM 46659</strain>
    </source>
</reference>